<dbReference type="PANTHER" id="PTHR33321:SF12">
    <property type="entry name" value="PLANT BASIC SECRETORY PROTEIN (BSP) FAMILY PROTEIN"/>
    <property type="match status" value="1"/>
</dbReference>
<evidence type="ECO:0008006" key="3">
    <source>
        <dbReference type="Google" id="ProtNLM"/>
    </source>
</evidence>
<evidence type="ECO:0000313" key="2">
    <source>
        <dbReference type="Proteomes" id="UP001633002"/>
    </source>
</evidence>
<organism evidence="1 2">
    <name type="scientific">Riccia sorocarpa</name>
    <dbReference type="NCBI Taxonomy" id="122646"/>
    <lineage>
        <taxon>Eukaryota</taxon>
        <taxon>Viridiplantae</taxon>
        <taxon>Streptophyta</taxon>
        <taxon>Embryophyta</taxon>
        <taxon>Marchantiophyta</taxon>
        <taxon>Marchantiopsida</taxon>
        <taxon>Marchantiidae</taxon>
        <taxon>Marchantiales</taxon>
        <taxon>Ricciaceae</taxon>
        <taxon>Riccia</taxon>
    </lineage>
</organism>
<proteinExistence type="predicted"/>
<accession>A0ABD3GCD6</accession>
<dbReference type="Proteomes" id="UP001633002">
    <property type="component" value="Unassembled WGS sequence"/>
</dbReference>
<comment type="caution">
    <text evidence="1">The sequence shown here is derived from an EMBL/GenBank/DDBJ whole genome shotgun (WGS) entry which is preliminary data.</text>
</comment>
<reference evidence="1 2" key="1">
    <citation type="submission" date="2024-09" db="EMBL/GenBank/DDBJ databases">
        <title>Chromosome-scale assembly of Riccia sorocarpa.</title>
        <authorList>
            <person name="Paukszto L."/>
        </authorList>
    </citation>
    <scope>NUCLEOTIDE SEQUENCE [LARGE SCALE GENOMIC DNA]</scope>
    <source>
        <strain evidence="1">LP-2024</strain>
        <tissue evidence="1">Aerial parts of the thallus</tissue>
    </source>
</reference>
<name>A0ABD3GCD6_9MARC</name>
<dbReference type="AlphaFoldDB" id="A0ABD3GCD6"/>
<keyword evidence="2" id="KW-1185">Reference proteome</keyword>
<dbReference type="InterPro" id="IPR007541">
    <property type="entry name" value="Uncharacterised_BSP"/>
</dbReference>
<dbReference type="EMBL" id="JBJQOH010000008">
    <property type="protein sequence ID" value="KAL3675429.1"/>
    <property type="molecule type" value="Genomic_DNA"/>
</dbReference>
<dbReference type="PANTHER" id="PTHR33321">
    <property type="match status" value="1"/>
</dbReference>
<dbReference type="Pfam" id="PF04450">
    <property type="entry name" value="BSP"/>
    <property type="match status" value="1"/>
</dbReference>
<gene>
    <name evidence="1" type="ORF">R1sor_025377</name>
</gene>
<protein>
    <recommendedName>
        <fullName evidence="3">Plant basic secretory protein</fullName>
    </recommendedName>
</protein>
<sequence length="228" mass="25249">MGIQSFFKLNRLTIPTAEPFCIGNVALAINFSVDNAALNTPGGQRFDKELGNDAMIGVLQNAQAFIENAFSMAPTKNIAQVTLHVESFDGVAFSYFGGDIHLSSDYVENNNPGNSQALKTEITGVLYHEETHVLQNSNGAPSGVIEGVADFIRLRAGYAVWERRQGGKWDDGYSTTAFFFDWIDSTQTDDFVNKLNQKLGITPWNVNFFVDLTGKDVDTLWQEYQNSI</sequence>
<evidence type="ECO:0000313" key="1">
    <source>
        <dbReference type="EMBL" id="KAL3675429.1"/>
    </source>
</evidence>